<name>A0A9N9HTW9_9GLOM</name>
<proteinExistence type="predicted"/>
<keyword evidence="2" id="KW-1185">Reference proteome</keyword>
<gene>
    <name evidence="1" type="ORF">RFULGI_LOCUS10596</name>
</gene>
<feature type="non-terminal residue" evidence="1">
    <location>
        <position position="41"/>
    </location>
</feature>
<comment type="caution">
    <text evidence="1">The sequence shown here is derived from an EMBL/GenBank/DDBJ whole genome shotgun (WGS) entry which is preliminary data.</text>
</comment>
<dbReference type="AlphaFoldDB" id="A0A9N9HTW9"/>
<dbReference type="EMBL" id="CAJVPZ010021276">
    <property type="protein sequence ID" value="CAG8705607.1"/>
    <property type="molecule type" value="Genomic_DNA"/>
</dbReference>
<reference evidence="1" key="1">
    <citation type="submission" date="2021-06" db="EMBL/GenBank/DDBJ databases">
        <authorList>
            <person name="Kallberg Y."/>
            <person name="Tangrot J."/>
            <person name="Rosling A."/>
        </authorList>
    </citation>
    <scope>NUCLEOTIDE SEQUENCE</scope>
    <source>
        <strain evidence="1">IN212</strain>
    </source>
</reference>
<evidence type="ECO:0000313" key="1">
    <source>
        <dbReference type="EMBL" id="CAG8705607.1"/>
    </source>
</evidence>
<sequence>MDNNDVNNANLENTNMKEAIAAEITKTKVFIDNFEANVNGV</sequence>
<organism evidence="1 2">
    <name type="scientific">Racocetra fulgida</name>
    <dbReference type="NCBI Taxonomy" id="60492"/>
    <lineage>
        <taxon>Eukaryota</taxon>
        <taxon>Fungi</taxon>
        <taxon>Fungi incertae sedis</taxon>
        <taxon>Mucoromycota</taxon>
        <taxon>Glomeromycotina</taxon>
        <taxon>Glomeromycetes</taxon>
        <taxon>Diversisporales</taxon>
        <taxon>Gigasporaceae</taxon>
        <taxon>Racocetra</taxon>
    </lineage>
</organism>
<protein>
    <submittedName>
        <fullName evidence="1">420_t:CDS:1</fullName>
    </submittedName>
</protein>
<accession>A0A9N9HTW9</accession>
<evidence type="ECO:0000313" key="2">
    <source>
        <dbReference type="Proteomes" id="UP000789396"/>
    </source>
</evidence>
<dbReference type="Proteomes" id="UP000789396">
    <property type="component" value="Unassembled WGS sequence"/>
</dbReference>